<evidence type="ECO:0000256" key="1">
    <source>
        <dbReference type="SAM" id="MobiDB-lite"/>
    </source>
</evidence>
<feature type="compositionally biased region" description="Polar residues" evidence="1">
    <location>
        <begin position="500"/>
        <end position="537"/>
    </location>
</feature>
<comment type="caution">
    <text evidence="2">The sequence shown here is derived from an EMBL/GenBank/DDBJ whole genome shotgun (WGS) entry which is preliminary data.</text>
</comment>
<protein>
    <submittedName>
        <fullName evidence="2">Uncharacterized protein</fullName>
    </submittedName>
</protein>
<dbReference type="EMBL" id="JHEG04000001">
    <property type="protein sequence ID" value="KAF3889232.1"/>
    <property type="molecule type" value="Genomic_DNA"/>
</dbReference>
<feature type="compositionally biased region" description="Polar residues" evidence="1">
    <location>
        <begin position="904"/>
        <end position="929"/>
    </location>
</feature>
<gene>
    <name evidence="2" type="ORF">DA73_0400029935</name>
</gene>
<proteinExistence type="predicted"/>
<evidence type="ECO:0000313" key="2">
    <source>
        <dbReference type="EMBL" id="KAF3889232.1"/>
    </source>
</evidence>
<feature type="region of interest" description="Disordered" evidence="1">
    <location>
        <begin position="264"/>
        <end position="284"/>
    </location>
</feature>
<feature type="region of interest" description="Disordered" evidence="1">
    <location>
        <begin position="971"/>
        <end position="1014"/>
    </location>
</feature>
<accession>A0A8S9TC92</accession>
<evidence type="ECO:0000313" key="3">
    <source>
        <dbReference type="Proteomes" id="UP000029738"/>
    </source>
</evidence>
<feature type="compositionally biased region" description="Polar residues" evidence="1">
    <location>
        <begin position="734"/>
        <end position="744"/>
    </location>
</feature>
<organism evidence="2 3">
    <name type="scientific">Tolypothrix bouteillei VB521301</name>
    <dbReference type="NCBI Taxonomy" id="1479485"/>
    <lineage>
        <taxon>Bacteria</taxon>
        <taxon>Bacillati</taxon>
        <taxon>Cyanobacteriota</taxon>
        <taxon>Cyanophyceae</taxon>
        <taxon>Nostocales</taxon>
        <taxon>Tolypothrichaceae</taxon>
        <taxon>Tolypothrix</taxon>
    </lineage>
</organism>
<feature type="region of interest" description="Disordered" evidence="1">
    <location>
        <begin position="816"/>
        <end position="929"/>
    </location>
</feature>
<feature type="compositionally biased region" description="Polar residues" evidence="1">
    <location>
        <begin position="989"/>
        <end position="1014"/>
    </location>
</feature>
<dbReference type="RefSeq" id="WP_167844775.1">
    <property type="nucleotide sequence ID" value="NZ_JHEG04000001.1"/>
</dbReference>
<keyword evidence="3" id="KW-1185">Reference proteome</keyword>
<feature type="compositionally biased region" description="Polar residues" evidence="1">
    <location>
        <begin position="467"/>
        <end position="493"/>
    </location>
</feature>
<feature type="region of interest" description="Disordered" evidence="1">
    <location>
        <begin position="645"/>
        <end position="744"/>
    </location>
</feature>
<feature type="compositionally biased region" description="Polar residues" evidence="1">
    <location>
        <begin position="382"/>
        <end position="456"/>
    </location>
</feature>
<dbReference type="Proteomes" id="UP000029738">
    <property type="component" value="Unassembled WGS sequence"/>
</dbReference>
<name>A0A8S9TC92_9CYAN</name>
<reference evidence="2" key="1">
    <citation type="journal article" date="2015" name="Genome Announc.">
        <title>Draft Genome Sequence of Tolypothrix boutellei Strain VB521301.</title>
        <authorList>
            <person name="Chandrababunaidu M.M."/>
            <person name="Singh D."/>
            <person name="Sen D."/>
            <person name="Bhan S."/>
            <person name="Das S."/>
            <person name="Gupta A."/>
            <person name="Adhikary S.P."/>
            <person name="Tripathy S."/>
        </authorList>
    </citation>
    <scope>NUCLEOTIDE SEQUENCE</scope>
    <source>
        <strain evidence="2">VB521301</strain>
    </source>
</reference>
<sequence>MKIIQHSLGMTNPFLTIGESLSPPNFLLQRKFNFPPLISSTLQSPSFIQQISLYDSKQLNTSWEDFPNLDVNNLMMEEASAIPFNNSETEHIVNEIKNNPDVRQTDSADKIDTKKINRSVKKISPKATKVSQDNQKKVKSKTSEKEFISKKSGQKTTVKQKVERTYDTPIVQAALTKSTTPNPTDRTVDTSVHTVNPKVDVDRIDRTVDTPIVQTAIAQLTTPNPVSTADTVVENEQASPVAVTSVRQPTLDSPQTSFPQDINFNNQGIQPSQSTPNNSVNPTVDVDRIDRTVDTPIVQTAIAQPTIPNPVSTSDTAVENEQDLFVAKIFPQQPTLNSPQTSFPQDTSFNNQGIQPSQSTPNNSANPTVEVNRTERTVDTPIVQTAIIQPATSNPVSTSDTAVENEQASPVATTSIRQPTLDSPQTSFPQDTSFNNQGIQPSQSTPNNSVNPTVEVNRTERTVDTPIVQTAIAQPATSNPVSTSDTAVENEQASPVAITSVRQPTLDSPQTSFPQDTSFNNQGIQPSQSTPNNSVNPTVGVDRTERTADTPIVQTALAQPTTSNPVPGSNTVVENEQDLFVAKIFPQQPTLDSAQISFPQDINFNNQGIQPAQSTPIESVNFTVEIDRTERTADTPIAQTALAQPTIPNPISTSDTAVENEQASPVATTSVRQPTLNSAQTSFPQNINFNNQDIQPSQSTPNESVNSTVEIDRTERTADTPIVQTALAQPTIPNPISTSDTAVENEQASPVATTSVRQPTLNSAQISFPQDINFNNQGIQPAQSTPIESVNSTVEIDRTERTADTPIVQTALAQPTIPNPISTSDTAVENEQASPVATTSVRQPTLNSAQTSFPQDINFNNQDIQPSQSTPNNSVNPTVDADRTERTADTPIVQTALAQPATPNPISTSDTAVENEQASPVATTSVRQPTLDSAQISFPQDINFNNQGIQPAQSTPIESVNSTVEIDRTERTADTPIAQTAIAQPTIPNPISTSDTAVENEQASPVATTSVRQPTLDSAQISFPQDINFNNQGIQPAQSTPIESVNSTVEIDRTERTADTPIAQTAIAQPTIPNPISTSDTAVENEQASPVATTSVRQPTLDSAQISFPQDINFNNQGIQPAQSTPIESVNSTVEIDRTERTADTPIIQTAIAQPTTPNSISTSDTAVENEQASSVVTTSVRQPTLNSAQTSFPQDINFNNQGIQSSQSTPNESVNPTVEIDRTERTADTSIVQTAIVQPTTSNPVPTSNTVVENEQDLFVAKIFPQQPTLDSPQTSFPQDINFNNQGIQPAQSTPTESVNPTVEIDRTERTADTPIVETGQDLPDLTVDSLPPPQGYAVGGQVVALSSPNKQQIAASDTVPAMLTPGEFVVNAKDAQKNLNLLKQINNGNTISNYLQTSSLSREIEDRRQEAEKNRAFFKQQKNTQLGLPKMLVSLGSSSLQLKTENLNLSTLSSLKSNSRENKMVEVNQSMSHYSLSPLIFKKQVSPKDSSSHDSDLPSQWSSIEELAKGNSLTTNSIGFTSSKPIGEELTSQNLANSLKSKSSRFFTHQLPEIKSFAKGGQVTASQLQMSGQPSRETVEQPLLPTSGVDDRSSTLFETLAHEIYYWLRQRLEVEQERYGYYSGRGRIPW</sequence>
<feature type="compositionally biased region" description="Polar residues" evidence="1">
    <location>
        <begin position="819"/>
        <end position="877"/>
    </location>
</feature>
<reference evidence="2" key="2">
    <citation type="submission" date="2019-11" db="EMBL/GenBank/DDBJ databases">
        <title>Improved Assembly of Tolypothrix boutellei genome.</title>
        <authorList>
            <person name="Sarangi A.N."/>
            <person name="Mukherjee M."/>
            <person name="Ghosh S."/>
            <person name="Singh D."/>
            <person name="Das A."/>
            <person name="Kant S."/>
            <person name="Prusty A."/>
            <person name="Tripathy S."/>
        </authorList>
    </citation>
    <scope>NUCLEOTIDE SEQUENCE</scope>
    <source>
        <strain evidence="2">VB521301</strain>
    </source>
</reference>
<feature type="compositionally biased region" description="Polar residues" evidence="1">
    <location>
        <begin position="649"/>
        <end position="709"/>
    </location>
</feature>
<feature type="compositionally biased region" description="Polar residues" evidence="1">
    <location>
        <begin position="264"/>
        <end position="282"/>
    </location>
</feature>
<feature type="region of interest" description="Disordered" evidence="1">
    <location>
        <begin position="335"/>
        <end position="545"/>
    </location>
</feature>
<feature type="compositionally biased region" description="Polar residues" evidence="1">
    <location>
        <begin position="335"/>
        <end position="371"/>
    </location>
</feature>